<comment type="caution">
    <text evidence="2">The sequence shown here is derived from an EMBL/GenBank/DDBJ whole genome shotgun (WGS) entry which is preliminary data.</text>
</comment>
<evidence type="ECO:0000313" key="2">
    <source>
        <dbReference type="EMBL" id="PJG60664.1"/>
    </source>
</evidence>
<feature type="signal peptide" evidence="1">
    <location>
        <begin position="1"/>
        <end position="20"/>
    </location>
</feature>
<evidence type="ECO:0000256" key="1">
    <source>
        <dbReference type="SAM" id="SignalP"/>
    </source>
</evidence>
<keyword evidence="1" id="KW-0732">Signal</keyword>
<evidence type="ECO:0000313" key="3">
    <source>
        <dbReference type="Proteomes" id="UP000235861"/>
    </source>
</evidence>
<dbReference type="InterPro" id="IPR009003">
    <property type="entry name" value="Peptidase_S1_PA"/>
</dbReference>
<proteinExistence type="predicted"/>
<evidence type="ECO:0008006" key="4">
    <source>
        <dbReference type="Google" id="ProtNLM"/>
    </source>
</evidence>
<dbReference type="Proteomes" id="UP000235861">
    <property type="component" value="Unassembled WGS sequence"/>
</dbReference>
<reference evidence="2 3" key="1">
    <citation type="submission" date="2017-11" db="EMBL/GenBank/DDBJ databases">
        <title>Draft genome sequence of environmental isolate Aeromonas cavernicola sp. nov. MDC 2508.</title>
        <authorList>
            <person name="Colston S.M."/>
            <person name="Navarro A."/>
            <person name="Martinez-Murcia A.J."/>
            <person name="Graf J."/>
        </authorList>
    </citation>
    <scope>NUCLEOTIDE SEQUENCE [LARGE SCALE GENOMIC DNA]</scope>
    <source>
        <strain evidence="2 3">MDC 2508</strain>
    </source>
</reference>
<dbReference type="RefSeq" id="WP_100292485.1">
    <property type="nucleotide sequence ID" value="NZ_PGGC01000005.1"/>
</dbReference>
<accession>A0A2H9U9G3</accession>
<sequence length="272" mass="29592">MTSIAASTILAVFSSGLAYAAPAYENVQVSSTIRNHSAGGINYAPSLVECNGTVIAPDRVVLLASCLARAGADREKTWITLPNGQRFYAPITLPADHLFYNSPSYNPYQVFDDVTVTVNPEYQAAAKSDENNIAVIKLPAGSVTPQYPVYDAQRVAEQALQPADRVSLAYKQYYDSRALSFERYVITNSTETSIRFAKFCTAADLGIVEAPEDYCEGPRYVRSNTESYGIYTGNNATNRLLVGLRSNTGNNAEASAVLLAPYAEWLEEQLAP</sequence>
<name>A0A2H9U9G3_9GAMM</name>
<organism evidence="2 3">
    <name type="scientific">Aeromonas cavernicola</name>
    <dbReference type="NCBI Taxonomy" id="1006623"/>
    <lineage>
        <taxon>Bacteria</taxon>
        <taxon>Pseudomonadati</taxon>
        <taxon>Pseudomonadota</taxon>
        <taxon>Gammaproteobacteria</taxon>
        <taxon>Aeromonadales</taxon>
        <taxon>Aeromonadaceae</taxon>
        <taxon>Aeromonas</taxon>
    </lineage>
</organism>
<protein>
    <recommendedName>
        <fullName evidence="4">Peptidase S1 domain-containing protein</fullName>
    </recommendedName>
</protein>
<feature type="chain" id="PRO_5014166477" description="Peptidase S1 domain-containing protein" evidence="1">
    <location>
        <begin position="21"/>
        <end position="272"/>
    </location>
</feature>
<dbReference type="SUPFAM" id="SSF50494">
    <property type="entry name" value="Trypsin-like serine proteases"/>
    <property type="match status" value="1"/>
</dbReference>
<keyword evidence="3" id="KW-1185">Reference proteome</keyword>
<dbReference type="EMBL" id="PGGC01000005">
    <property type="protein sequence ID" value="PJG60664.1"/>
    <property type="molecule type" value="Genomic_DNA"/>
</dbReference>
<dbReference type="AlphaFoldDB" id="A0A2H9U9G3"/>
<gene>
    <name evidence="2" type="ORF">CUC53_01300</name>
</gene>